<sequence>MDKLNGVAISHGYQPQYAPAPPTDDSALKFSEILLAHNHDNQTPATQQENRTPLEMALADGHLTDQEARLFRNSRG</sequence>
<evidence type="ECO:0000256" key="1">
    <source>
        <dbReference type="SAM" id="MobiDB-lite"/>
    </source>
</evidence>
<organism evidence="2">
    <name type="scientific">uncultured Thiotrichaceae bacterium</name>
    <dbReference type="NCBI Taxonomy" id="298394"/>
    <lineage>
        <taxon>Bacteria</taxon>
        <taxon>Pseudomonadati</taxon>
        <taxon>Pseudomonadota</taxon>
        <taxon>Gammaproteobacteria</taxon>
        <taxon>Thiotrichales</taxon>
        <taxon>Thiotrichaceae</taxon>
        <taxon>environmental samples</taxon>
    </lineage>
</organism>
<evidence type="ECO:0000313" key="2">
    <source>
        <dbReference type="EMBL" id="CAA6822342.1"/>
    </source>
</evidence>
<proteinExistence type="predicted"/>
<protein>
    <submittedName>
        <fullName evidence="2">Uncharacterized protein</fullName>
    </submittedName>
</protein>
<feature type="region of interest" description="Disordered" evidence="1">
    <location>
        <begin position="1"/>
        <end position="25"/>
    </location>
</feature>
<name>A0A6S6TN55_9GAMM</name>
<reference evidence="2" key="1">
    <citation type="submission" date="2020-01" db="EMBL/GenBank/DDBJ databases">
        <authorList>
            <person name="Meier V. D."/>
            <person name="Meier V D."/>
        </authorList>
    </citation>
    <scope>NUCLEOTIDE SEQUENCE</scope>
    <source>
        <strain evidence="2">HLG_WM_MAG_09</strain>
    </source>
</reference>
<accession>A0A6S6TN55</accession>
<dbReference type="EMBL" id="CACVAT010000367">
    <property type="protein sequence ID" value="CAA6822342.1"/>
    <property type="molecule type" value="Genomic_DNA"/>
</dbReference>
<gene>
    <name evidence="2" type="ORF">HELGO_WM16203</name>
</gene>
<dbReference type="AlphaFoldDB" id="A0A6S6TN55"/>